<reference evidence="1" key="1">
    <citation type="submission" date="2023-03" db="EMBL/GenBank/DDBJ databases">
        <title>Chromosome-scale reference genome and RAD-based genetic map of yellow starthistle (Centaurea solstitialis) reveal putative structural variation and QTLs associated with invader traits.</title>
        <authorList>
            <person name="Reatini B."/>
            <person name="Cang F.A."/>
            <person name="Jiang Q."/>
            <person name="Mckibben M.T.W."/>
            <person name="Barker M.S."/>
            <person name="Rieseberg L.H."/>
            <person name="Dlugosch K.M."/>
        </authorList>
    </citation>
    <scope>NUCLEOTIDE SEQUENCE</scope>
    <source>
        <strain evidence="1">CAN-66</strain>
        <tissue evidence="1">Leaf</tissue>
    </source>
</reference>
<evidence type="ECO:0000313" key="1">
    <source>
        <dbReference type="EMBL" id="KAJ9563848.1"/>
    </source>
</evidence>
<accession>A0AA38TMW0</accession>
<sequence>MGPKGPFGFATQLMMEYISTLHERERKLSEETEEMKQQVVLAKYNDDGGGGVNDLATNQTNSPHLLTLALFKD</sequence>
<comment type="caution">
    <text evidence="1">The sequence shown here is derived from an EMBL/GenBank/DDBJ whole genome shotgun (WGS) entry which is preliminary data.</text>
</comment>
<keyword evidence="2" id="KW-1185">Reference proteome</keyword>
<gene>
    <name evidence="1" type="ORF">OSB04_009008</name>
</gene>
<protein>
    <submittedName>
        <fullName evidence="1">Uncharacterized protein</fullName>
    </submittedName>
</protein>
<dbReference type="Proteomes" id="UP001172457">
    <property type="component" value="Chromosome 2"/>
</dbReference>
<proteinExistence type="predicted"/>
<evidence type="ECO:0000313" key="2">
    <source>
        <dbReference type="Proteomes" id="UP001172457"/>
    </source>
</evidence>
<name>A0AA38TMW0_9ASTR</name>
<dbReference type="EMBL" id="JARYMX010000002">
    <property type="protein sequence ID" value="KAJ9563848.1"/>
    <property type="molecule type" value="Genomic_DNA"/>
</dbReference>
<organism evidence="1 2">
    <name type="scientific">Centaurea solstitialis</name>
    <name type="common">yellow star-thistle</name>
    <dbReference type="NCBI Taxonomy" id="347529"/>
    <lineage>
        <taxon>Eukaryota</taxon>
        <taxon>Viridiplantae</taxon>
        <taxon>Streptophyta</taxon>
        <taxon>Embryophyta</taxon>
        <taxon>Tracheophyta</taxon>
        <taxon>Spermatophyta</taxon>
        <taxon>Magnoliopsida</taxon>
        <taxon>eudicotyledons</taxon>
        <taxon>Gunneridae</taxon>
        <taxon>Pentapetalae</taxon>
        <taxon>asterids</taxon>
        <taxon>campanulids</taxon>
        <taxon>Asterales</taxon>
        <taxon>Asteraceae</taxon>
        <taxon>Carduoideae</taxon>
        <taxon>Cardueae</taxon>
        <taxon>Centaureinae</taxon>
        <taxon>Centaurea</taxon>
    </lineage>
</organism>
<dbReference type="AlphaFoldDB" id="A0AA38TMW0"/>